<protein>
    <submittedName>
        <fullName evidence="1">Uncharacterized protein</fullName>
    </submittedName>
</protein>
<name>A0A9Q3PMU9_9BASI</name>
<gene>
    <name evidence="1" type="ORF">O181_105927</name>
</gene>
<evidence type="ECO:0000313" key="1">
    <source>
        <dbReference type="EMBL" id="MBW0566212.1"/>
    </source>
</evidence>
<keyword evidence="2" id="KW-1185">Reference proteome</keyword>
<proteinExistence type="predicted"/>
<dbReference type="AlphaFoldDB" id="A0A9Q3PMU9"/>
<accession>A0A9Q3PMU9</accession>
<reference evidence="1" key="1">
    <citation type="submission" date="2021-03" db="EMBL/GenBank/DDBJ databases">
        <title>Draft genome sequence of rust myrtle Austropuccinia psidii MF-1, a brazilian biotype.</title>
        <authorList>
            <person name="Quecine M.C."/>
            <person name="Pachon D.M.R."/>
            <person name="Bonatelli M.L."/>
            <person name="Correr F.H."/>
            <person name="Franceschini L.M."/>
            <person name="Leite T.F."/>
            <person name="Margarido G.R.A."/>
            <person name="Almeida C.A."/>
            <person name="Ferrarezi J.A."/>
            <person name="Labate C.A."/>
        </authorList>
    </citation>
    <scope>NUCLEOTIDE SEQUENCE</scope>
    <source>
        <strain evidence="1">MF-1</strain>
    </source>
</reference>
<dbReference type="Proteomes" id="UP000765509">
    <property type="component" value="Unassembled WGS sequence"/>
</dbReference>
<sequence>MHVRNSRGIGHPAKVFFGCKPGAKTSVGHVTRGGRSTPINNQPQATSVGVMLMGMRLKQIHADWPQVSTPKEVSICSQAGHPHKQLAVQKTGTYKVRQACESVWGPTMSGCRKHVGPIIVFPDLGTGVKPPFSYDPNHE</sequence>
<evidence type="ECO:0000313" key="2">
    <source>
        <dbReference type="Proteomes" id="UP000765509"/>
    </source>
</evidence>
<comment type="caution">
    <text evidence="1">The sequence shown here is derived from an EMBL/GenBank/DDBJ whole genome shotgun (WGS) entry which is preliminary data.</text>
</comment>
<organism evidence="1 2">
    <name type="scientific">Austropuccinia psidii MF-1</name>
    <dbReference type="NCBI Taxonomy" id="1389203"/>
    <lineage>
        <taxon>Eukaryota</taxon>
        <taxon>Fungi</taxon>
        <taxon>Dikarya</taxon>
        <taxon>Basidiomycota</taxon>
        <taxon>Pucciniomycotina</taxon>
        <taxon>Pucciniomycetes</taxon>
        <taxon>Pucciniales</taxon>
        <taxon>Sphaerophragmiaceae</taxon>
        <taxon>Austropuccinia</taxon>
    </lineage>
</organism>
<dbReference type="EMBL" id="AVOT02078757">
    <property type="protein sequence ID" value="MBW0566212.1"/>
    <property type="molecule type" value="Genomic_DNA"/>
</dbReference>